<dbReference type="GO" id="GO:0005737">
    <property type="term" value="C:cytoplasm"/>
    <property type="evidence" value="ECO:0007669"/>
    <property type="project" value="TreeGrafter"/>
</dbReference>
<accession>A0A0L0W8W5</accession>
<dbReference type="AlphaFoldDB" id="A0A0L0W8W5"/>
<evidence type="ECO:0000256" key="1">
    <source>
        <dbReference type="ARBA" id="ARBA00023152"/>
    </source>
</evidence>
<dbReference type="STRING" id="1503.CLPU_11c00650"/>
<comment type="caution">
    <text evidence="5">The sequence shown here is derived from an EMBL/GenBank/DDBJ whole genome shotgun (WGS) entry which is preliminary data.</text>
</comment>
<dbReference type="GO" id="GO:0043755">
    <property type="term" value="F:alpha-ribazole phosphatase activity"/>
    <property type="evidence" value="ECO:0007669"/>
    <property type="project" value="UniProtKB-EC"/>
</dbReference>
<dbReference type="InterPro" id="IPR050275">
    <property type="entry name" value="PGM_Phosphatase"/>
</dbReference>
<dbReference type="EMBL" id="LGSS01000011">
    <property type="protein sequence ID" value="KNF07896.1"/>
    <property type="molecule type" value="Genomic_DNA"/>
</dbReference>
<feature type="active site" description="Tele-phosphohistidine intermediate" evidence="3">
    <location>
        <position position="8"/>
    </location>
</feature>
<dbReference type="EC" id="3.1.3.73" evidence="5"/>
<evidence type="ECO:0000313" key="5">
    <source>
        <dbReference type="EMBL" id="KNF07896.1"/>
    </source>
</evidence>
<dbReference type="Pfam" id="PF00300">
    <property type="entry name" value="His_Phos_1"/>
    <property type="match status" value="1"/>
</dbReference>
<dbReference type="RefSeq" id="WP_050355805.1">
    <property type="nucleotide sequence ID" value="NZ_LGSS01000011.1"/>
</dbReference>
<dbReference type="OrthoDB" id="7925971at2"/>
<name>A0A0L0W8W5_GOTPU</name>
<dbReference type="PIRSF" id="PIRSF000709">
    <property type="entry name" value="6PFK_2-Ptase"/>
    <property type="match status" value="1"/>
</dbReference>
<dbReference type="InterPro" id="IPR001345">
    <property type="entry name" value="PG/BPGM_mutase_AS"/>
</dbReference>
<dbReference type="CDD" id="cd07067">
    <property type="entry name" value="HP_PGM_like"/>
    <property type="match status" value="1"/>
</dbReference>
<dbReference type="PROSITE" id="PS00175">
    <property type="entry name" value="PG_MUTASE"/>
    <property type="match status" value="1"/>
</dbReference>
<keyword evidence="2" id="KW-0413">Isomerase</keyword>
<dbReference type="InterPro" id="IPR029033">
    <property type="entry name" value="His_PPase_superfam"/>
</dbReference>
<sequence>MKFILVRHGETEANANKIFSGWTDFPLTPNGIKQAEKLGEELKKYDIDVIYSSPLPRALKTAEYISKAIKKEIITTECVKEINFGLFEGKTGEQIKKEHESDWNSWNEDYVNFRLPEGENLVDVFNRIKVFIDNLKDGEKNCVIVSHSAVIQIIITYLLDLELNKIWHFQCRNGSYVEIDYENDFGFIKKLMPIDI</sequence>
<reference evidence="6" key="1">
    <citation type="submission" date="2015-07" db="EMBL/GenBank/DDBJ databases">
        <title>Draft genome sequence of the purine-degrading Gottschalkia purinilyticum DSM 1384 (formerly Clostridium purinilyticum).</title>
        <authorList>
            <person name="Poehlein A."/>
            <person name="Schiel-Bengelsdorf B."/>
            <person name="Bengelsdorf F.R."/>
            <person name="Daniel R."/>
            <person name="Duerre P."/>
        </authorList>
    </citation>
    <scope>NUCLEOTIDE SEQUENCE [LARGE SCALE GENOMIC DNA]</scope>
    <source>
        <strain evidence="6">DSM 1384</strain>
    </source>
</reference>
<feature type="binding site" evidence="4">
    <location>
        <position position="57"/>
    </location>
    <ligand>
        <name>substrate</name>
    </ligand>
</feature>
<dbReference type="PANTHER" id="PTHR48100">
    <property type="entry name" value="BROAD-SPECIFICITY PHOSPHATASE YOR283W-RELATED"/>
    <property type="match status" value="1"/>
</dbReference>
<dbReference type="Gene3D" id="3.40.50.1240">
    <property type="entry name" value="Phosphoglycerate mutase-like"/>
    <property type="match status" value="1"/>
</dbReference>
<evidence type="ECO:0000256" key="3">
    <source>
        <dbReference type="PIRSR" id="PIRSR613078-1"/>
    </source>
</evidence>
<dbReference type="InterPro" id="IPR013078">
    <property type="entry name" value="His_Pase_superF_clade-1"/>
</dbReference>
<organism evidence="5 6">
    <name type="scientific">Gottschalkia purinilytica</name>
    <name type="common">Clostridium purinilyticum</name>
    <dbReference type="NCBI Taxonomy" id="1503"/>
    <lineage>
        <taxon>Bacteria</taxon>
        <taxon>Bacillati</taxon>
        <taxon>Bacillota</taxon>
        <taxon>Tissierellia</taxon>
        <taxon>Tissierellales</taxon>
        <taxon>Gottschalkiaceae</taxon>
        <taxon>Gottschalkia</taxon>
    </lineage>
</organism>
<feature type="binding site" evidence="4">
    <location>
        <begin position="7"/>
        <end position="14"/>
    </location>
    <ligand>
        <name>substrate</name>
    </ligand>
</feature>
<dbReference type="SMART" id="SM00855">
    <property type="entry name" value="PGAM"/>
    <property type="match status" value="1"/>
</dbReference>
<proteinExistence type="predicted"/>
<keyword evidence="5" id="KW-0378">Hydrolase</keyword>
<dbReference type="Proteomes" id="UP000037267">
    <property type="component" value="Unassembled WGS sequence"/>
</dbReference>
<dbReference type="PANTHER" id="PTHR48100:SF1">
    <property type="entry name" value="HISTIDINE PHOSPHATASE FAMILY PROTEIN-RELATED"/>
    <property type="match status" value="1"/>
</dbReference>
<feature type="active site" description="Proton donor/acceptor" evidence="3">
    <location>
        <position position="81"/>
    </location>
</feature>
<evidence type="ECO:0000256" key="4">
    <source>
        <dbReference type="PIRSR" id="PIRSR613078-2"/>
    </source>
</evidence>
<gene>
    <name evidence="5" type="primary">pspA</name>
    <name evidence="5" type="ORF">CLPU_11c00650</name>
</gene>
<keyword evidence="1" id="KW-0324">Glycolysis</keyword>
<dbReference type="SUPFAM" id="SSF53254">
    <property type="entry name" value="Phosphoglycerate mutase-like"/>
    <property type="match status" value="1"/>
</dbReference>
<protein>
    <submittedName>
        <fullName evidence="5">Phosphoserine phosphatase 1</fullName>
        <ecNumber evidence="5">3.1.3.73</ecNumber>
    </submittedName>
</protein>
<evidence type="ECO:0000313" key="6">
    <source>
        <dbReference type="Proteomes" id="UP000037267"/>
    </source>
</evidence>
<keyword evidence="6" id="KW-1185">Reference proteome</keyword>
<evidence type="ECO:0000256" key="2">
    <source>
        <dbReference type="ARBA" id="ARBA00023235"/>
    </source>
</evidence>